<evidence type="ECO:0000313" key="2">
    <source>
        <dbReference type="EMBL" id="KAK6153434.1"/>
    </source>
</evidence>
<sequence length="239" mass="26995">MSKPRTTNYISFEDRHLCNVFLDISQDPIVGTNRTERTSAKRIEDKYNSGKPSSNIQDHNQRSLQCRMQTILKDVRKFNGCLQQIEYLNPSGANEQILLECANELLMQQKGYSGGFKFDHVCSSNGYMSQSDTQSLESLTSASPSPTSCYLNLSHDNVGGTSLGRPTGAKEPKSKSKKDDRISVVVDALRDQNRQLVGILKNKPTDREQSYRLQMKSAFKILENSELVYGRTNTLYNEH</sequence>
<keyword evidence="3" id="KW-1185">Reference proteome</keyword>
<dbReference type="PANTHER" id="PTHR45125:SF3">
    <property type="entry name" value="NO-APICAL-MERISTEM-ASSOCIATED CARBOXY-TERMINAL DOMAIN PROTEIN"/>
    <property type="match status" value="1"/>
</dbReference>
<evidence type="ECO:0000313" key="3">
    <source>
        <dbReference type="Proteomes" id="UP001318860"/>
    </source>
</evidence>
<comment type="caution">
    <text evidence="2">The sequence shown here is derived from an EMBL/GenBank/DDBJ whole genome shotgun (WGS) entry which is preliminary data.</text>
</comment>
<proteinExistence type="predicted"/>
<gene>
    <name evidence="2" type="ORF">DH2020_013073</name>
</gene>
<dbReference type="Proteomes" id="UP001318860">
    <property type="component" value="Unassembled WGS sequence"/>
</dbReference>
<accession>A0ABR0X4C5</accession>
<feature type="compositionally biased region" description="Basic and acidic residues" evidence="1">
    <location>
        <begin position="168"/>
        <end position="181"/>
    </location>
</feature>
<feature type="region of interest" description="Disordered" evidence="1">
    <location>
        <begin position="160"/>
        <end position="181"/>
    </location>
</feature>
<organism evidence="2 3">
    <name type="scientific">Rehmannia glutinosa</name>
    <name type="common">Chinese foxglove</name>
    <dbReference type="NCBI Taxonomy" id="99300"/>
    <lineage>
        <taxon>Eukaryota</taxon>
        <taxon>Viridiplantae</taxon>
        <taxon>Streptophyta</taxon>
        <taxon>Embryophyta</taxon>
        <taxon>Tracheophyta</taxon>
        <taxon>Spermatophyta</taxon>
        <taxon>Magnoliopsida</taxon>
        <taxon>eudicotyledons</taxon>
        <taxon>Gunneridae</taxon>
        <taxon>Pentapetalae</taxon>
        <taxon>asterids</taxon>
        <taxon>lamiids</taxon>
        <taxon>Lamiales</taxon>
        <taxon>Orobanchaceae</taxon>
        <taxon>Rehmannieae</taxon>
        <taxon>Rehmannia</taxon>
    </lineage>
</organism>
<protein>
    <submittedName>
        <fullName evidence="2">Uncharacterized protein</fullName>
    </submittedName>
</protein>
<evidence type="ECO:0000256" key="1">
    <source>
        <dbReference type="SAM" id="MobiDB-lite"/>
    </source>
</evidence>
<name>A0ABR0X4C5_REHGL</name>
<reference evidence="2 3" key="1">
    <citation type="journal article" date="2021" name="Comput. Struct. Biotechnol. J.">
        <title>De novo genome assembly of the potent medicinal plant Rehmannia glutinosa using nanopore technology.</title>
        <authorList>
            <person name="Ma L."/>
            <person name="Dong C."/>
            <person name="Song C."/>
            <person name="Wang X."/>
            <person name="Zheng X."/>
            <person name="Niu Y."/>
            <person name="Chen S."/>
            <person name="Feng W."/>
        </authorList>
    </citation>
    <scope>NUCLEOTIDE SEQUENCE [LARGE SCALE GENOMIC DNA]</scope>
    <source>
        <strain evidence="2">DH-2019</strain>
    </source>
</reference>
<dbReference type="EMBL" id="JABTTQ020000006">
    <property type="protein sequence ID" value="KAK6153434.1"/>
    <property type="molecule type" value="Genomic_DNA"/>
</dbReference>
<dbReference type="PANTHER" id="PTHR45125">
    <property type="entry name" value="F21J9.4-RELATED"/>
    <property type="match status" value="1"/>
</dbReference>